<gene>
    <name evidence="3" type="ORF">BcellWH2_03349</name>
</gene>
<feature type="chain" id="PRO_5006047702" description="T9SS type A sorting domain-containing protein" evidence="2">
    <location>
        <begin position="19"/>
        <end position="385"/>
    </location>
</feature>
<evidence type="ECO:0000256" key="2">
    <source>
        <dbReference type="SAM" id="SignalP"/>
    </source>
</evidence>
<keyword evidence="2" id="KW-0732">Signal</keyword>
<dbReference type="Proteomes" id="UP000061809">
    <property type="component" value="Chromosome"/>
</dbReference>
<evidence type="ECO:0000256" key="1">
    <source>
        <dbReference type="SAM" id="MobiDB-lite"/>
    </source>
</evidence>
<evidence type="ECO:0008006" key="5">
    <source>
        <dbReference type="Google" id="ProtNLM"/>
    </source>
</evidence>
<accession>A0A0P0GKV5</accession>
<evidence type="ECO:0000313" key="4">
    <source>
        <dbReference type="Proteomes" id="UP000061809"/>
    </source>
</evidence>
<dbReference type="NCBIfam" id="TIGR04183">
    <property type="entry name" value="Por_Secre_tail"/>
    <property type="match status" value="1"/>
</dbReference>
<feature type="signal peptide" evidence="2">
    <location>
        <begin position="1"/>
        <end position="18"/>
    </location>
</feature>
<evidence type="ECO:0000313" key="3">
    <source>
        <dbReference type="EMBL" id="ALJ60582.1"/>
    </source>
</evidence>
<sequence>MKTLLFLLGNLFILTVQAQSLQSSCNQFRSGDRLMKRVITTYEPGPSGSGQIWDFSDLELKDAGYELKYVSQGIDTIVGIEHHTMYYYRTSGDSLFCLGYENPSTFISYQKPELLMAFPVFQGRVMTDYFDGKGNYCERMEVRLRGKSTVTADASGVLILSEGDTLRKVIRTYTHKFIHQRMIPRIAMQDSLQLDTIPFVLNRDSIEYLLASDSIRQETETWRWYADGYRYPVMETVKSIVYKFGVPYEHFTTSFVYLPDEQYYDLPYDTDNQERRDLSADEEHERNWKNTDESGQNKRNNSMISYNFHIGKDGSLYINYELKQPGEVILMFYDMQGRQLAGIQRADQTIGNYKEVISMNSYPRGEYLLRITVGENQYGEKIIKY</sequence>
<dbReference type="KEGG" id="bcel:BcellWH2_03349"/>
<dbReference type="InterPro" id="IPR026444">
    <property type="entry name" value="Secre_tail"/>
</dbReference>
<feature type="region of interest" description="Disordered" evidence="1">
    <location>
        <begin position="276"/>
        <end position="296"/>
    </location>
</feature>
<proteinExistence type="predicted"/>
<dbReference type="AlphaFoldDB" id="A0A0P0GKV5"/>
<organism evidence="3 4">
    <name type="scientific">Bacteroides cellulosilyticus</name>
    <dbReference type="NCBI Taxonomy" id="246787"/>
    <lineage>
        <taxon>Bacteria</taxon>
        <taxon>Pseudomonadati</taxon>
        <taxon>Bacteroidota</taxon>
        <taxon>Bacteroidia</taxon>
        <taxon>Bacteroidales</taxon>
        <taxon>Bacteroidaceae</taxon>
        <taxon>Bacteroides</taxon>
    </lineage>
</organism>
<dbReference type="PATRIC" id="fig|246787.4.peg.3464"/>
<reference evidence="3 4" key="1">
    <citation type="journal article" date="2015" name="Science">
        <title>Genetic determinants of in vivo fitness and diet responsiveness in multiple human gut Bacteroides.</title>
        <authorList>
            <person name="Wu M."/>
            <person name="McNulty N.P."/>
            <person name="Rodionov D.A."/>
            <person name="Khoroshkin M.S."/>
            <person name="Griffin N.W."/>
            <person name="Cheng J."/>
            <person name="Latreille P."/>
            <person name="Kerstetter R.A."/>
            <person name="Terrapon N."/>
            <person name="Henrissat B."/>
            <person name="Osterman A.L."/>
            <person name="Gordon J.I."/>
        </authorList>
    </citation>
    <scope>NUCLEOTIDE SEQUENCE [LARGE SCALE GENOMIC DNA]</scope>
    <source>
        <strain evidence="3 4">WH2</strain>
    </source>
</reference>
<dbReference type="EMBL" id="CP012801">
    <property type="protein sequence ID" value="ALJ60582.1"/>
    <property type="molecule type" value="Genomic_DNA"/>
</dbReference>
<name>A0A0P0GKV5_9BACE</name>
<protein>
    <recommendedName>
        <fullName evidence="5">T9SS type A sorting domain-containing protein</fullName>
    </recommendedName>
</protein>